<keyword evidence="2" id="KW-1185">Reference proteome</keyword>
<evidence type="ECO:0000313" key="1">
    <source>
        <dbReference type="EMBL" id="QEU71629.1"/>
    </source>
</evidence>
<dbReference type="RefSeq" id="WP_150486996.1">
    <property type="nucleotide sequence ID" value="NZ_BMUV01000037.1"/>
</dbReference>
<name>A0A5J6F5N4_9ACTN</name>
<organism evidence="1 2">
    <name type="scientific">Streptomyces nitrosporeus</name>
    <dbReference type="NCBI Taxonomy" id="28894"/>
    <lineage>
        <taxon>Bacteria</taxon>
        <taxon>Bacillati</taxon>
        <taxon>Actinomycetota</taxon>
        <taxon>Actinomycetes</taxon>
        <taxon>Kitasatosporales</taxon>
        <taxon>Streptomycetaceae</taxon>
        <taxon>Streptomyces</taxon>
    </lineage>
</organism>
<protein>
    <recommendedName>
        <fullName evidence="3">Sensor domain-containing protein</fullName>
    </recommendedName>
</protein>
<dbReference type="KEGG" id="snk:CP967_06310"/>
<dbReference type="EMBL" id="CP023702">
    <property type="protein sequence ID" value="QEU71629.1"/>
    <property type="molecule type" value="Genomic_DNA"/>
</dbReference>
<dbReference type="Proteomes" id="UP000326178">
    <property type="component" value="Chromosome"/>
</dbReference>
<gene>
    <name evidence="1" type="ORF">CP967_06310</name>
</gene>
<proteinExistence type="predicted"/>
<dbReference type="AlphaFoldDB" id="A0A5J6F5N4"/>
<dbReference type="OrthoDB" id="4192319at2"/>
<sequence length="210" mass="22917">MGVRARLRGSAVTVGVAVLAVGALGAGVAPGQAVAADQWRPQPGTLYISDLPKNESWRAQPTVRGWGDYFDCPVGWPAEPAEVNVWNREFTTAETALAQQKVAAFDTEAEAIAFADRVRQDYVDCAHAPQRPGVTATYLDHGVINVEEGATLQGMNTFDSNATERPHYNYLWGVGRDGDTVTLVLWQSYWGDPPVIPWKNTLNTAVKKLY</sequence>
<accession>A0A5J6F5N4</accession>
<evidence type="ECO:0008006" key="3">
    <source>
        <dbReference type="Google" id="ProtNLM"/>
    </source>
</evidence>
<evidence type="ECO:0000313" key="2">
    <source>
        <dbReference type="Proteomes" id="UP000326178"/>
    </source>
</evidence>
<reference evidence="1 2" key="1">
    <citation type="submission" date="2017-09" db="EMBL/GenBank/DDBJ databases">
        <authorList>
            <person name="Lee N."/>
            <person name="Cho B.-K."/>
        </authorList>
    </citation>
    <scope>NUCLEOTIDE SEQUENCE [LARGE SCALE GENOMIC DNA]</scope>
    <source>
        <strain evidence="1 2">ATCC 12769</strain>
    </source>
</reference>